<dbReference type="EMBL" id="FRBU01000076">
    <property type="protein sequence ID" value="SHM79378.1"/>
    <property type="molecule type" value="Genomic_DNA"/>
</dbReference>
<dbReference type="STRING" id="69322.SAMN05443669_10765"/>
<dbReference type="AlphaFoldDB" id="A0A1M7LMC6"/>
<evidence type="ECO:0000313" key="1">
    <source>
        <dbReference type="EMBL" id="SHM79378.1"/>
    </source>
</evidence>
<keyword evidence="2" id="KW-1185">Reference proteome</keyword>
<name>A0A1M7LMC6_9FLAO</name>
<proteinExistence type="predicted"/>
<accession>A0A1M7LMC6</accession>
<evidence type="ECO:0000313" key="2">
    <source>
        <dbReference type="Proteomes" id="UP000184260"/>
    </source>
</evidence>
<dbReference type="Proteomes" id="UP000184260">
    <property type="component" value="Unassembled WGS sequence"/>
</dbReference>
<reference evidence="2" key="1">
    <citation type="submission" date="2016-11" db="EMBL/GenBank/DDBJ databases">
        <authorList>
            <person name="Varghese N."/>
            <person name="Submissions S."/>
        </authorList>
    </citation>
    <scope>NUCLEOTIDE SEQUENCE [LARGE SCALE GENOMIC DNA]</scope>
    <source>
        <strain evidence="2">DSM 3661</strain>
    </source>
</reference>
<gene>
    <name evidence="1" type="ORF">SAMN05443669_10765</name>
</gene>
<protein>
    <submittedName>
        <fullName evidence="1">Uncharacterized protein</fullName>
    </submittedName>
</protein>
<sequence>MVNQLIMKLMIYLKNNTNTKIIMKYTKIISITTFLIIFTMPSKFYGQSDVNQKAKEGANFICDCTKKSLDKNGINTLKLAEIYNSYQLKGSLLSKYNVDVKKINNQMNLKYSLVEADIYLCRDKFRQKYSNYLKNKIFLDKMQTIINTNPFTNGPKLIKNLASSL</sequence>
<organism evidence="1 2">
    <name type="scientific">Flavobacterium xanthum</name>
    <dbReference type="NCBI Taxonomy" id="69322"/>
    <lineage>
        <taxon>Bacteria</taxon>
        <taxon>Pseudomonadati</taxon>
        <taxon>Bacteroidota</taxon>
        <taxon>Flavobacteriia</taxon>
        <taxon>Flavobacteriales</taxon>
        <taxon>Flavobacteriaceae</taxon>
        <taxon>Flavobacterium</taxon>
    </lineage>
</organism>